<reference evidence="2 3" key="1">
    <citation type="submission" date="2016-11" db="EMBL/GenBank/DDBJ databases">
        <authorList>
            <person name="Jaros S."/>
            <person name="Januszkiewicz K."/>
            <person name="Wedrychowicz H."/>
        </authorList>
    </citation>
    <scope>NUCLEOTIDE SEQUENCE [LARGE SCALE GENOMIC DNA]</scope>
    <source>
        <strain evidence="2 3">DSM 3090</strain>
    </source>
</reference>
<evidence type="ECO:0000256" key="1">
    <source>
        <dbReference type="SAM" id="SignalP"/>
    </source>
</evidence>
<feature type="signal peptide" evidence="1">
    <location>
        <begin position="1"/>
        <end position="30"/>
    </location>
</feature>
<sequence>MSNLSIMMKKALSVMLLISISLNLSGCAMLQSPSSLMYSPDTYIEGESSQEIKSLLNKYNYVITSPVTGEEKRSIIKTNLNGDASEEILIIYKKANEDAIYGFLILAKVNESLKIICNETFQCKNIYSLSYADMDNDENKEILITTSSVDNDTKTLNIYKFIGKTTVKLFSKSCSDFKMFSKDSSTTKPYIILIEDDVKSHNKTLCMYQWKNNSMERVDSTDFDVKVKDAIIKVGKYDHDNLGVFCTYNYNSEFIYSDVYTINKGQLSKITPSISNNASEANRFVYPIKHYLNLLGKSDTSINLNDFIIDVDNDGIYEFRMPQMIGNKKEDLHKNNIDYWYKLSDLTEAKKGKIESSGNMSKISYYDILDNYTLFLPGKYFSDSTLSILSNVKEQSNTNDFYISHGGTESKWIFSITVYEKLPDGYTYPPNSNYSVFMSDYGNKIFAITYVNDFFKAKGLSDTDMKNDFFVFDVGFPWSKASF</sequence>
<feature type="chain" id="PRO_5012364472" description="Lipoprotein" evidence="1">
    <location>
        <begin position="31"/>
        <end position="483"/>
    </location>
</feature>
<accession>A0A1M6MG28</accession>
<evidence type="ECO:0000313" key="3">
    <source>
        <dbReference type="Proteomes" id="UP000183952"/>
    </source>
</evidence>
<proteinExistence type="predicted"/>
<organism evidence="2 3">
    <name type="scientific">Hathewaya proteolytica DSM 3090</name>
    <dbReference type="NCBI Taxonomy" id="1121331"/>
    <lineage>
        <taxon>Bacteria</taxon>
        <taxon>Bacillati</taxon>
        <taxon>Bacillota</taxon>
        <taxon>Clostridia</taxon>
        <taxon>Eubacteriales</taxon>
        <taxon>Clostridiaceae</taxon>
        <taxon>Hathewaya</taxon>
    </lineage>
</organism>
<keyword evidence="1" id="KW-0732">Signal</keyword>
<gene>
    <name evidence="2" type="ORF">SAMN02745248_01043</name>
</gene>
<dbReference type="Proteomes" id="UP000183952">
    <property type="component" value="Unassembled WGS sequence"/>
</dbReference>
<name>A0A1M6MG28_9CLOT</name>
<dbReference type="STRING" id="1121331.SAMN02745248_01043"/>
<dbReference type="EMBL" id="FRAD01000007">
    <property type="protein sequence ID" value="SHJ82414.1"/>
    <property type="molecule type" value="Genomic_DNA"/>
</dbReference>
<keyword evidence="3" id="KW-1185">Reference proteome</keyword>
<evidence type="ECO:0008006" key="4">
    <source>
        <dbReference type="Google" id="ProtNLM"/>
    </source>
</evidence>
<dbReference type="RefSeq" id="WP_072903076.1">
    <property type="nucleotide sequence ID" value="NZ_FRAD01000007.1"/>
</dbReference>
<dbReference type="AlphaFoldDB" id="A0A1M6MG28"/>
<evidence type="ECO:0000313" key="2">
    <source>
        <dbReference type="EMBL" id="SHJ82414.1"/>
    </source>
</evidence>
<protein>
    <recommendedName>
        <fullName evidence="4">Lipoprotein</fullName>
    </recommendedName>
</protein>